<name>A0A1N7S9H3_9BURK</name>
<gene>
    <name evidence="1" type="ORF">BN2476_380008</name>
</gene>
<comment type="caution">
    <text evidence="1">The sequence shown here is derived from an EMBL/GenBank/DDBJ whole genome shotgun (WGS) entry which is preliminary data.</text>
</comment>
<dbReference type="AlphaFoldDB" id="A0A1N7S9H3"/>
<sequence>MQRAQLLANMAGSPNFDVLERLTDRDLLEEYAERMTWIIWVQTSKNKSETP</sequence>
<dbReference type="Proteomes" id="UP000195569">
    <property type="component" value="Unassembled WGS sequence"/>
</dbReference>
<evidence type="ECO:0000313" key="2">
    <source>
        <dbReference type="Proteomes" id="UP000195569"/>
    </source>
</evidence>
<accession>A0A1N7S9H3</accession>
<protein>
    <submittedName>
        <fullName evidence="1">Uncharacterized protein</fullName>
    </submittedName>
</protein>
<reference evidence="1" key="1">
    <citation type="submission" date="2016-12" db="EMBL/GenBank/DDBJ databases">
        <authorList>
            <person name="Moulin L."/>
        </authorList>
    </citation>
    <scope>NUCLEOTIDE SEQUENCE [LARGE SCALE GENOMIC DNA]</scope>
    <source>
        <strain evidence="1">STM 7183</strain>
    </source>
</reference>
<evidence type="ECO:0000313" key="1">
    <source>
        <dbReference type="EMBL" id="SIT44059.1"/>
    </source>
</evidence>
<organism evidence="1 2">
    <name type="scientific">Paraburkholderia piptadeniae</name>
    <dbReference type="NCBI Taxonomy" id="1701573"/>
    <lineage>
        <taxon>Bacteria</taxon>
        <taxon>Pseudomonadati</taxon>
        <taxon>Pseudomonadota</taxon>
        <taxon>Betaproteobacteria</taxon>
        <taxon>Burkholderiales</taxon>
        <taxon>Burkholderiaceae</taxon>
        <taxon>Paraburkholderia</taxon>
    </lineage>
</organism>
<proteinExistence type="predicted"/>
<keyword evidence="2" id="KW-1185">Reference proteome</keyword>
<dbReference type="EMBL" id="CYGY02000038">
    <property type="protein sequence ID" value="SIT44059.1"/>
    <property type="molecule type" value="Genomic_DNA"/>
</dbReference>